<dbReference type="Gene3D" id="3.40.50.80">
    <property type="entry name" value="Nucleotide-binding domain of ferredoxin-NADP reductase (FNR) module"/>
    <property type="match status" value="1"/>
</dbReference>
<evidence type="ECO:0000256" key="5">
    <source>
        <dbReference type="ARBA" id="ARBA00022827"/>
    </source>
</evidence>
<keyword evidence="4" id="KW-0479">Metal-binding</keyword>
<feature type="domain" description="2Fe-2S ferredoxin-type" evidence="10">
    <location>
        <begin position="257"/>
        <end position="345"/>
    </location>
</feature>
<dbReference type="CDD" id="cd06214">
    <property type="entry name" value="PA_degradation_oxidoreductase_like"/>
    <property type="match status" value="1"/>
</dbReference>
<dbReference type="Gene3D" id="2.40.30.10">
    <property type="entry name" value="Translation factors"/>
    <property type="match status" value="1"/>
</dbReference>
<dbReference type="InterPro" id="IPR001041">
    <property type="entry name" value="2Fe-2S_ferredoxin-type"/>
</dbReference>
<dbReference type="SUPFAM" id="SSF63380">
    <property type="entry name" value="Riboflavin synthase domain-like"/>
    <property type="match status" value="1"/>
</dbReference>
<comment type="caution">
    <text evidence="12">The sequence shown here is derived from an EMBL/GenBank/DDBJ whole genome shotgun (WGS) entry which is preliminary data.</text>
</comment>
<name>A0ABV1N5Z2_9GAMM</name>
<dbReference type="PANTHER" id="PTHR47354:SF8">
    <property type="entry name" value="1,2-PHENYLACETYL-COA EPOXIDASE, SUBUNIT E"/>
    <property type="match status" value="1"/>
</dbReference>
<keyword evidence="6" id="KW-0560">Oxidoreductase</keyword>
<keyword evidence="2" id="KW-0285">Flavoprotein</keyword>
<reference evidence="12 13" key="1">
    <citation type="submission" date="2024-05" db="EMBL/GenBank/DDBJ databases">
        <title>Halomonas sp. CS7 16S ribosomal RNA gene Genome sequencing and assembly.</title>
        <authorList>
            <person name="Yook S."/>
        </authorList>
    </citation>
    <scope>NUCLEOTIDE SEQUENCE [LARGE SCALE GENOMIC DNA]</scope>
    <source>
        <strain evidence="12 13">CS7</strain>
    </source>
</reference>
<evidence type="ECO:0000256" key="6">
    <source>
        <dbReference type="ARBA" id="ARBA00023002"/>
    </source>
</evidence>
<keyword evidence="13" id="KW-1185">Reference proteome</keyword>
<evidence type="ECO:0000256" key="2">
    <source>
        <dbReference type="ARBA" id="ARBA00022630"/>
    </source>
</evidence>
<dbReference type="PRINTS" id="PR00409">
    <property type="entry name" value="PHDIOXRDTASE"/>
</dbReference>
<gene>
    <name evidence="12" type="ORF">ABE957_10760</name>
</gene>
<dbReference type="PRINTS" id="PR00371">
    <property type="entry name" value="FPNCR"/>
</dbReference>
<keyword evidence="8" id="KW-0411">Iron-sulfur</keyword>
<dbReference type="InterPro" id="IPR050415">
    <property type="entry name" value="MRET"/>
</dbReference>
<dbReference type="SUPFAM" id="SSF54292">
    <property type="entry name" value="2Fe-2S ferredoxin-like"/>
    <property type="match status" value="1"/>
</dbReference>
<dbReference type="Pfam" id="PF00175">
    <property type="entry name" value="NAD_binding_1"/>
    <property type="match status" value="1"/>
</dbReference>
<keyword evidence="7" id="KW-0408">Iron</keyword>
<dbReference type="InterPro" id="IPR008333">
    <property type="entry name" value="Cbr1-like_FAD-bd_dom"/>
</dbReference>
<evidence type="ECO:0000256" key="3">
    <source>
        <dbReference type="ARBA" id="ARBA00022714"/>
    </source>
</evidence>
<evidence type="ECO:0000256" key="8">
    <source>
        <dbReference type="ARBA" id="ARBA00023014"/>
    </source>
</evidence>
<dbReference type="Gene3D" id="3.10.20.30">
    <property type="match status" value="1"/>
</dbReference>
<dbReference type="InterPro" id="IPR039261">
    <property type="entry name" value="FNR_nucleotide-bd"/>
</dbReference>
<evidence type="ECO:0000259" key="10">
    <source>
        <dbReference type="PROSITE" id="PS51085"/>
    </source>
</evidence>
<dbReference type="RefSeq" id="WP_349758690.1">
    <property type="nucleotide sequence ID" value="NZ_JBEGCI010000008.1"/>
</dbReference>
<organism evidence="12 13">
    <name type="scientific">Halomonas pelophila</name>
    <dbReference type="NCBI Taxonomy" id="3151122"/>
    <lineage>
        <taxon>Bacteria</taxon>
        <taxon>Pseudomonadati</taxon>
        <taxon>Pseudomonadota</taxon>
        <taxon>Gammaproteobacteria</taxon>
        <taxon>Oceanospirillales</taxon>
        <taxon>Halomonadaceae</taxon>
        <taxon>Halomonas</taxon>
    </lineage>
</organism>
<sequence length="345" mass="37829">MAASRFQSLRVSRVIDETHDARSLIFEVPASLEAAFRYRPGQFLTLRLPVGGRTLLRCYSMSSAPGLDDAPRVTVKRVVDGRGSNWICDRVRAGDTLEVMAPAGLFVPDSLDDDLLLCAGGSGITPVLSILRSVLHRGRGRVRLIYANRDERSVIFARELDELLRAFPERLQVIHWLDSLQGVPSVPQLAWLARSWVGGRAFICGPGPFMDAMLTALDVAGMPAERVHVERFQSLPDEDEVVTAPPQAALAPTVEQAQIAVEIGGEVHEFACGGEETLLEAAERAGLELPYSCQAGMCASCVCQVVEGEVALRHNDVLDQRDLDRRMTLGCQAVPTSERLRVRYL</sequence>
<dbReference type="Proteomes" id="UP001472978">
    <property type="component" value="Unassembled WGS sequence"/>
</dbReference>
<dbReference type="SUPFAM" id="SSF52343">
    <property type="entry name" value="Ferredoxin reductase-like, C-terminal NADP-linked domain"/>
    <property type="match status" value="1"/>
</dbReference>
<protein>
    <submittedName>
        <fullName evidence="12">Ferredoxin--NADP reductase</fullName>
    </submittedName>
</protein>
<accession>A0ABV1N5Z2</accession>
<keyword evidence="3" id="KW-0001">2Fe-2S</keyword>
<dbReference type="Pfam" id="PF00111">
    <property type="entry name" value="Fer2"/>
    <property type="match status" value="1"/>
</dbReference>
<keyword evidence="5" id="KW-0274">FAD</keyword>
<evidence type="ECO:0000313" key="13">
    <source>
        <dbReference type="Proteomes" id="UP001472978"/>
    </source>
</evidence>
<evidence type="ECO:0000256" key="7">
    <source>
        <dbReference type="ARBA" id="ARBA00023004"/>
    </source>
</evidence>
<dbReference type="InterPro" id="IPR012675">
    <property type="entry name" value="Beta-grasp_dom_sf"/>
</dbReference>
<dbReference type="PANTHER" id="PTHR47354">
    <property type="entry name" value="NADH OXIDOREDUCTASE HCR"/>
    <property type="match status" value="1"/>
</dbReference>
<feature type="domain" description="FAD-binding FR-type" evidence="11">
    <location>
        <begin position="4"/>
        <end position="109"/>
    </location>
</feature>
<dbReference type="InterPro" id="IPR017927">
    <property type="entry name" value="FAD-bd_FR_type"/>
</dbReference>
<dbReference type="EMBL" id="JBEGCI010000008">
    <property type="protein sequence ID" value="MEQ6889154.1"/>
    <property type="molecule type" value="Genomic_DNA"/>
</dbReference>
<comment type="cofactor">
    <cofactor evidence="9">
        <name>[2Fe-2S] cluster</name>
        <dbReference type="ChEBI" id="CHEBI:190135"/>
    </cofactor>
</comment>
<dbReference type="PROSITE" id="PS51384">
    <property type="entry name" value="FAD_FR"/>
    <property type="match status" value="1"/>
</dbReference>
<comment type="cofactor">
    <cofactor evidence="1">
        <name>FAD</name>
        <dbReference type="ChEBI" id="CHEBI:57692"/>
    </cofactor>
</comment>
<dbReference type="PROSITE" id="PS51085">
    <property type="entry name" value="2FE2S_FER_2"/>
    <property type="match status" value="1"/>
</dbReference>
<proteinExistence type="predicted"/>
<dbReference type="InterPro" id="IPR017938">
    <property type="entry name" value="Riboflavin_synthase-like_b-brl"/>
</dbReference>
<dbReference type="CDD" id="cd00207">
    <property type="entry name" value="fer2"/>
    <property type="match status" value="1"/>
</dbReference>
<evidence type="ECO:0000256" key="9">
    <source>
        <dbReference type="ARBA" id="ARBA00034078"/>
    </source>
</evidence>
<dbReference type="Pfam" id="PF00970">
    <property type="entry name" value="FAD_binding_6"/>
    <property type="match status" value="1"/>
</dbReference>
<evidence type="ECO:0000259" key="11">
    <source>
        <dbReference type="PROSITE" id="PS51384"/>
    </source>
</evidence>
<dbReference type="PROSITE" id="PS00197">
    <property type="entry name" value="2FE2S_FER_1"/>
    <property type="match status" value="1"/>
</dbReference>
<evidence type="ECO:0000313" key="12">
    <source>
        <dbReference type="EMBL" id="MEQ6889154.1"/>
    </source>
</evidence>
<evidence type="ECO:0000256" key="1">
    <source>
        <dbReference type="ARBA" id="ARBA00001974"/>
    </source>
</evidence>
<evidence type="ECO:0000256" key="4">
    <source>
        <dbReference type="ARBA" id="ARBA00022723"/>
    </source>
</evidence>
<dbReference type="InterPro" id="IPR001433">
    <property type="entry name" value="OxRdtase_FAD/NAD-bd"/>
</dbReference>
<dbReference type="InterPro" id="IPR006058">
    <property type="entry name" value="2Fe2S_fd_BS"/>
</dbReference>
<dbReference type="InterPro" id="IPR001709">
    <property type="entry name" value="Flavoprot_Pyr_Nucl_cyt_Rdtase"/>
</dbReference>
<dbReference type="InterPro" id="IPR036010">
    <property type="entry name" value="2Fe-2S_ferredoxin-like_sf"/>
</dbReference>